<comment type="caution">
    <text evidence="1">The sequence shown here is derived from an EMBL/GenBank/DDBJ whole genome shotgun (WGS) entry which is preliminary data.</text>
</comment>
<dbReference type="EMBL" id="LLXL01003050">
    <property type="protein sequence ID" value="PKK59439.1"/>
    <property type="molecule type" value="Genomic_DNA"/>
</dbReference>
<dbReference type="Proteomes" id="UP000233469">
    <property type="component" value="Unassembled WGS sequence"/>
</dbReference>
<sequence>MPRKTKRQLQVYTIIIRWSGKMNTSNQIAQTMWVKGHIKKDTISEKTCQNYMHLWEYKYDERRKGVYYDRHERSDVVLYRKEWLKRMFEYQKFMKEFDGDMMDIVSEPQFKPGEKELVQLQENSHIKNKKAFVIRSIQTDRYWKSKHMLNQLMHQAIPIFEILHPGCVGVFCFDQFTNHNAMAADALIATRMNLSLEGAQPKMRDRWYINKNGERQTQLMVFPGNHKLKEKPKGIIKQVLTEHNLWPEKSIRLMCEQCSGKQDDNIDLERLDCCARRIMSLQPDFCEQQSILEEALIKAGHIFECYLKFHCEYNFIERYWILQNRKQDGYAIIISMIY</sequence>
<evidence type="ECO:0000313" key="1">
    <source>
        <dbReference type="EMBL" id="PKK59439.1"/>
    </source>
</evidence>
<dbReference type="AlphaFoldDB" id="A0A2N1MCY1"/>
<accession>A0A2N1MCY1</accession>
<reference evidence="1 2" key="1">
    <citation type="submission" date="2016-04" db="EMBL/GenBank/DDBJ databases">
        <title>Genome analyses suggest a sexual origin of heterokaryosis in a supposedly ancient asexual fungus.</title>
        <authorList>
            <person name="Ropars J."/>
            <person name="Sedzielewska K."/>
            <person name="Noel J."/>
            <person name="Charron P."/>
            <person name="Farinelli L."/>
            <person name="Marton T."/>
            <person name="Kruger M."/>
            <person name="Pelin A."/>
            <person name="Brachmann A."/>
            <person name="Corradi N."/>
        </authorList>
    </citation>
    <scope>NUCLEOTIDE SEQUENCE [LARGE SCALE GENOMIC DNA]</scope>
    <source>
        <strain evidence="1 2">C2</strain>
    </source>
</reference>
<organism evidence="1 2">
    <name type="scientific">Rhizophagus irregularis</name>
    <dbReference type="NCBI Taxonomy" id="588596"/>
    <lineage>
        <taxon>Eukaryota</taxon>
        <taxon>Fungi</taxon>
        <taxon>Fungi incertae sedis</taxon>
        <taxon>Mucoromycota</taxon>
        <taxon>Glomeromycotina</taxon>
        <taxon>Glomeromycetes</taxon>
        <taxon>Glomerales</taxon>
        <taxon>Glomeraceae</taxon>
        <taxon>Rhizophagus</taxon>
    </lineage>
</organism>
<evidence type="ECO:0000313" key="2">
    <source>
        <dbReference type="Proteomes" id="UP000233469"/>
    </source>
</evidence>
<dbReference type="PANTHER" id="PTHR35871">
    <property type="entry name" value="EXPRESSED PROTEIN"/>
    <property type="match status" value="1"/>
</dbReference>
<dbReference type="VEuPathDB" id="FungiDB:RhiirA1_512186"/>
<proteinExistence type="predicted"/>
<dbReference type="PANTHER" id="PTHR35871:SF1">
    <property type="entry name" value="CXC1-LIKE CYSTEINE CLUSTER ASSOCIATED WITH KDZ TRANSPOSASES DOMAIN-CONTAINING PROTEIN"/>
    <property type="match status" value="1"/>
</dbReference>
<protein>
    <submittedName>
        <fullName evidence="1">Uncharacterized protein</fullName>
    </submittedName>
</protein>
<reference evidence="1 2" key="2">
    <citation type="submission" date="2017-10" db="EMBL/GenBank/DDBJ databases">
        <title>Extensive intraspecific genome diversity in a model arbuscular mycorrhizal fungus.</title>
        <authorList>
            <person name="Chen E.C.H."/>
            <person name="Morin E."/>
            <person name="Baudet D."/>
            <person name="Noel J."/>
            <person name="Ndikumana S."/>
            <person name="Charron P."/>
            <person name="St-Onge C."/>
            <person name="Giorgi J."/>
            <person name="Grigoriev I.V."/>
            <person name="Roux C."/>
            <person name="Martin F.M."/>
            <person name="Corradi N."/>
        </authorList>
    </citation>
    <scope>NUCLEOTIDE SEQUENCE [LARGE SCALE GENOMIC DNA]</scope>
    <source>
        <strain evidence="1 2">C2</strain>
    </source>
</reference>
<name>A0A2N1MCY1_9GLOM</name>
<gene>
    <name evidence="1" type="ORF">RhiirC2_719822</name>
</gene>